<dbReference type="AlphaFoldDB" id="A0ABD3IS55"/>
<evidence type="ECO:0000256" key="1">
    <source>
        <dbReference type="SAM" id="MobiDB-lite"/>
    </source>
</evidence>
<feature type="region of interest" description="Disordered" evidence="1">
    <location>
        <begin position="50"/>
        <end position="104"/>
    </location>
</feature>
<name>A0ABD3IS55_EUCGL</name>
<feature type="region of interest" description="Disordered" evidence="1">
    <location>
        <begin position="1"/>
        <end position="27"/>
    </location>
</feature>
<accession>A0ABD3IS55</accession>
<protein>
    <submittedName>
        <fullName evidence="2">Uncharacterized protein</fullName>
    </submittedName>
</protein>
<dbReference type="Proteomes" id="UP001634007">
    <property type="component" value="Unassembled WGS sequence"/>
</dbReference>
<comment type="caution">
    <text evidence="2">The sequence shown here is derived from an EMBL/GenBank/DDBJ whole genome shotgun (WGS) entry which is preliminary data.</text>
</comment>
<evidence type="ECO:0000313" key="2">
    <source>
        <dbReference type="EMBL" id="KAL3717087.1"/>
    </source>
</evidence>
<sequence>MPLLPSPCPEARDAATLPSPCPESHDAAALLSPCPKARDATALPSLCPEAHDAATLPSPCPEAPDPQRPRLAPSFPRVTLLQLAACPRRHRRSPLTTTARPRHR</sequence>
<evidence type="ECO:0000313" key="3">
    <source>
        <dbReference type="Proteomes" id="UP001634007"/>
    </source>
</evidence>
<dbReference type="EMBL" id="JBJKBG010000011">
    <property type="protein sequence ID" value="KAL3717087.1"/>
    <property type="molecule type" value="Genomic_DNA"/>
</dbReference>
<feature type="compositionally biased region" description="Polar residues" evidence="1">
    <location>
        <begin position="94"/>
        <end position="104"/>
    </location>
</feature>
<proteinExistence type="predicted"/>
<organism evidence="2 3">
    <name type="scientific">Eucalyptus globulus</name>
    <name type="common">Tasmanian blue gum</name>
    <dbReference type="NCBI Taxonomy" id="34317"/>
    <lineage>
        <taxon>Eukaryota</taxon>
        <taxon>Viridiplantae</taxon>
        <taxon>Streptophyta</taxon>
        <taxon>Embryophyta</taxon>
        <taxon>Tracheophyta</taxon>
        <taxon>Spermatophyta</taxon>
        <taxon>Magnoliopsida</taxon>
        <taxon>eudicotyledons</taxon>
        <taxon>Gunneridae</taxon>
        <taxon>Pentapetalae</taxon>
        <taxon>rosids</taxon>
        <taxon>malvids</taxon>
        <taxon>Myrtales</taxon>
        <taxon>Myrtaceae</taxon>
        <taxon>Myrtoideae</taxon>
        <taxon>Eucalypteae</taxon>
        <taxon>Eucalyptus</taxon>
    </lineage>
</organism>
<gene>
    <name evidence="2" type="ORF">ACJRO7_008634</name>
</gene>
<reference evidence="2 3" key="1">
    <citation type="submission" date="2024-11" db="EMBL/GenBank/DDBJ databases">
        <title>Chromosome-level genome assembly of Eucalyptus globulus Labill. provides insights into its genome evolution.</title>
        <authorList>
            <person name="Li X."/>
        </authorList>
    </citation>
    <scope>NUCLEOTIDE SEQUENCE [LARGE SCALE GENOMIC DNA]</scope>
    <source>
        <strain evidence="2">CL2024</strain>
        <tissue evidence="2">Fresh tender leaves</tissue>
    </source>
</reference>
<keyword evidence="3" id="KW-1185">Reference proteome</keyword>